<reference evidence="3 4" key="1">
    <citation type="journal article" date="2021" name="Nat. Commun.">
        <title>Genetic determinants of endophytism in the Arabidopsis root mycobiome.</title>
        <authorList>
            <person name="Mesny F."/>
            <person name="Miyauchi S."/>
            <person name="Thiergart T."/>
            <person name="Pickel B."/>
            <person name="Atanasova L."/>
            <person name="Karlsson M."/>
            <person name="Huettel B."/>
            <person name="Barry K.W."/>
            <person name="Haridas S."/>
            <person name="Chen C."/>
            <person name="Bauer D."/>
            <person name="Andreopoulos W."/>
            <person name="Pangilinan J."/>
            <person name="LaButti K."/>
            <person name="Riley R."/>
            <person name="Lipzen A."/>
            <person name="Clum A."/>
            <person name="Drula E."/>
            <person name="Henrissat B."/>
            <person name="Kohler A."/>
            <person name="Grigoriev I.V."/>
            <person name="Martin F.M."/>
            <person name="Hacquard S."/>
        </authorList>
    </citation>
    <scope>NUCLEOTIDE SEQUENCE [LARGE SCALE GENOMIC DNA]</scope>
    <source>
        <strain evidence="3 4">MPI-CAGE-CH-0241</strain>
    </source>
</reference>
<comment type="caution">
    <text evidence="3">The sequence shown here is derived from an EMBL/GenBank/DDBJ whole genome shotgun (WGS) entry which is preliminary data.</text>
</comment>
<dbReference type="InterPro" id="IPR002347">
    <property type="entry name" value="SDR_fam"/>
</dbReference>
<evidence type="ECO:0000313" key="3">
    <source>
        <dbReference type="EMBL" id="KAH6871817.1"/>
    </source>
</evidence>
<organism evidence="3 4">
    <name type="scientific">Thelonectria olida</name>
    <dbReference type="NCBI Taxonomy" id="1576542"/>
    <lineage>
        <taxon>Eukaryota</taxon>
        <taxon>Fungi</taxon>
        <taxon>Dikarya</taxon>
        <taxon>Ascomycota</taxon>
        <taxon>Pezizomycotina</taxon>
        <taxon>Sordariomycetes</taxon>
        <taxon>Hypocreomycetidae</taxon>
        <taxon>Hypocreales</taxon>
        <taxon>Nectriaceae</taxon>
        <taxon>Thelonectria</taxon>
    </lineage>
</organism>
<comment type="similarity">
    <text evidence="1">Belongs to the short-chain dehydrogenases/reductases (SDR) family.</text>
</comment>
<accession>A0A9P9AIP9</accession>
<dbReference type="OrthoDB" id="5840532at2759"/>
<evidence type="ECO:0000313" key="4">
    <source>
        <dbReference type="Proteomes" id="UP000777438"/>
    </source>
</evidence>
<keyword evidence="4" id="KW-1185">Reference proteome</keyword>
<dbReference type="GO" id="GO:0016491">
    <property type="term" value="F:oxidoreductase activity"/>
    <property type="evidence" value="ECO:0007669"/>
    <property type="project" value="UniProtKB-KW"/>
</dbReference>
<protein>
    <submittedName>
        <fullName evidence="3">Short-chain dehydrogenase/reductase SDR</fullName>
    </submittedName>
</protein>
<dbReference type="EMBL" id="JAGPYM010000050">
    <property type="protein sequence ID" value="KAH6871817.1"/>
    <property type="molecule type" value="Genomic_DNA"/>
</dbReference>
<dbReference type="CDD" id="cd05233">
    <property type="entry name" value="SDR_c"/>
    <property type="match status" value="1"/>
</dbReference>
<name>A0A9P9AIP9_9HYPO</name>
<evidence type="ECO:0000256" key="1">
    <source>
        <dbReference type="ARBA" id="ARBA00006484"/>
    </source>
</evidence>
<dbReference type="Gene3D" id="3.40.50.720">
    <property type="entry name" value="NAD(P)-binding Rossmann-like Domain"/>
    <property type="match status" value="1"/>
</dbReference>
<dbReference type="PANTHER" id="PTHR43669">
    <property type="entry name" value="5-KETO-D-GLUCONATE 5-REDUCTASE"/>
    <property type="match status" value="1"/>
</dbReference>
<dbReference type="PANTHER" id="PTHR43669:SF3">
    <property type="entry name" value="ALCOHOL DEHYDROGENASE, PUTATIVE (AFU_ORTHOLOGUE AFUA_3G03445)-RELATED"/>
    <property type="match status" value="1"/>
</dbReference>
<keyword evidence="2" id="KW-0560">Oxidoreductase</keyword>
<dbReference type="InterPro" id="IPR036291">
    <property type="entry name" value="NAD(P)-bd_dom_sf"/>
</dbReference>
<sequence length="290" mass="31016">MSFSEDELKLSGGVAVITGAGGGIGSGLARRAGQLGMTVIVADISIEKAEKVASNILNSDGKAEAIVVDVSQPKELDRLADYVFGKYGSVRLLVNNAGIETLGFCWEVSTAQWESTLNVNIHGVIHGVRAFVPRMLAMKEECWIANLSSSGAFAVMPTQGAYIMTKHAVQSFTEGLFLDLKLIGAPIHVSSVIPGLMRTGIFDATSDPPPTDVGGCQLRAYQQAMAEMARDCGMDVKQGSEIILKNVAAGEFWVSTHPETTAKIVGSRIEFLKDQKNPEIMPGSKHLLDY</sequence>
<dbReference type="Proteomes" id="UP000777438">
    <property type="component" value="Unassembled WGS sequence"/>
</dbReference>
<evidence type="ECO:0000256" key="2">
    <source>
        <dbReference type="ARBA" id="ARBA00023002"/>
    </source>
</evidence>
<dbReference type="AlphaFoldDB" id="A0A9P9AIP9"/>
<proteinExistence type="inferred from homology"/>
<dbReference type="PRINTS" id="PR00081">
    <property type="entry name" value="GDHRDH"/>
</dbReference>
<dbReference type="SUPFAM" id="SSF51735">
    <property type="entry name" value="NAD(P)-binding Rossmann-fold domains"/>
    <property type="match status" value="1"/>
</dbReference>
<gene>
    <name evidence="3" type="ORF">B0T10DRAFT_416932</name>
</gene>
<dbReference type="Pfam" id="PF00106">
    <property type="entry name" value="adh_short"/>
    <property type="match status" value="1"/>
</dbReference>